<dbReference type="OrthoDB" id="1728974at2759"/>
<dbReference type="InterPro" id="IPR043129">
    <property type="entry name" value="ATPase_NBD"/>
</dbReference>
<dbReference type="InterPro" id="IPR018484">
    <property type="entry name" value="FGGY_N"/>
</dbReference>
<evidence type="ECO:0000259" key="7">
    <source>
        <dbReference type="Pfam" id="PF00370"/>
    </source>
</evidence>
<dbReference type="PANTHER" id="PTHR43095">
    <property type="entry name" value="SUGAR KINASE"/>
    <property type="match status" value="1"/>
</dbReference>
<feature type="domain" description="Carbohydrate kinase FGGY C-terminal" evidence="8">
    <location>
        <begin position="289"/>
        <end position="476"/>
    </location>
</feature>
<dbReference type="PIRSF" id="PIRSF000538">
    <property type="entry name" value="GlpK"/>
    <property type="match status" value="1"/>
</dbReference>
<dbReference type="SUPFAM" id="SSF53067">
    <property type="entry name" value="Actin-like ATPase domain"/>
    <property type="match status" value="2"/>
</dbReference>
<proteinExistence type="inferred from homology"/>
<evidence type="ECO:0000256" key="2">
    <source>
        <dbReference type="ARBA" id="ARBA00009156"/>
    </source>
</evidence>
<protein>
    <recommendedName>
        <fullName evidence="3">glycerol kinase</fullName>
        <ecNumber evidence="3">2.7.1.30</ecNumber>
    </recommendedName>
</protein>
<dbReference type="GO" id="GO:0019563">
    <property type="term" value="P:glycerol catabolic process"/>
    <property type="evidence" value="ECO:0007669"/>
    <property type="project" value="UniProtKB-UniPathway"/>
</dbReference>
<comment type="caution">
    <text evidence="9">The sequence shown here is derived from an EMBL/GenBank/DDBJ whole genome shotgun (WGS) entry which is preliminary data.</text>
</comment>
<evidence type="ECO:0000256" key="1">
    <source>
        <dbReference type="ARBA" id="ARBA00005190"/>
    </source>
</evidence>
<dbReference type="Pfam" id="PF02782">
    <property type="entry name" value="FGGY_C"/>
    <property type="match status" value="1"/>
</dbReference>
<evidence type="ECO:0000313" key="9">
    <source>
        <dbReference type="EMBL" id="GBG30846.1"/>
    </source>
</evidence>
<dbReference type="PROSITE" id="PS00445">
    <property type="entry name" value="FGGY_KINASES_2"/>
    <property type="match status" value="1"/>
</dbReference>
<dbReference type="CDD" id="cd07805">
    <property type="entry name" value="ASKHA_NBD_FGGY_CvXK-like"/>
    <property type="match status" value="1"/>
</dbReference>
<organism evidence="9 10">
    <name type="scientific">Hondaea fermentalgiana</name>
    <dbReference type="NCBI Taxonomy" id="2315210"/>
    <lineage>
        <taxon>Eukaryota</taxon>
        <taxon>Sar</taxon>
        <taxon>Stramenopiles</taxon>
        <taxon>Bigyra</taxon>
        <taxon>Labyrinthulomycetes</taxon>
        <taxon>Thraustochytrida</taxon>
        <taxon>Thraustochytriidae</taxon>
        <taxon>Hondaea</taxon>
    </lineage>
</organism>
<evidence type="ECO:0000256" key="6">
    <source>
        <dbReference type="RuleBase" id="RU003733"/>
    </source>
</evidence>
<dbReference type="EMBL" id="BEYU01000084">
    <property type="protein sequence ID" value="GBG30846.1"/>
    <property type="molecule type" value="Genomic_DNA"/>
</dbReference>
<keyword evidence="10" id="KW-1185">Reference proteome</keyword>
<feature type="domain" description="Carbohydrate kinase FGGY N-terminal" evidence="7">
    <location>
        <begin position="7"/>
        <end position="244"/>
    </location>
</feature>
<sequence length="529" mass="56050">MKAKRVAVAVDVGSRSTKVAAVCRQEDGSEQVLATAQSEYEAQHGARGMVKQDAETWYTAFVDALEQVLRKLDPALHRVSEIVLSGQMQCVVCVDGGRPLMPAILYSDTRATEEAAELTKIFGGADKIAALTGNFKGAASCMAKALWLSRRKAAVLTIARHVLFGAHSFVAWRLTGRAACDRTTAQTTSFSNKNADAWCADIFEQGPRELAGDWKRLMPDLVAVNEPLATLEKGLMGISGLDSTLAATFGATPVAIYHGPGDLGTTTLGAATVRARAEAEGGRVSKNYIYIGTSGWIARCEPDNANAAEGANDGVFRIAHPRSGMQIVASPMTTCGGNVEWIRAMLRDPSGDNTAYAKLDALAGSCDPGANGVLYLPHPNGERAPLQNPHARAAMVGISGETTQAHLARAVLEGVAFHLRWLAEAGHMFADADEAVVVVGGGARSTVWCQILATVLGRPVVVNKTESIDTAVLGAASCVTTDEEPSAAAAKDLVKRFEPEDFSYSALYTAWRAVYDALQGPYAELQKVA</sequence>
<dbReference type="InterPro" id="IPR050406">
    <property type="entry name" value="FGGY_Carb_Kinase"/>
</dbReference>
<comment type="similarity">
    <text evidence="2 6">Belongs to the FGGY kinase family.</text>
</comment>
<evidence type="ECO:0000313" key="10">
    <source>
        <dbReference type="Proteomes" id="UP000241890"/>
    </source>
</evidence>
<reference evidence="9 10" key="1">
    <citation type="submission" date="2017-12" db="EMBL/GenBank/DDBJ databases">
        <title>Sequencing, de novo assembly and annotation of complete genome of a new Thraustochytrid species, strain FCC1311.</title>
        <authorList>
            <person name="Sedici K."/>
            <person name="Godart F."/>
            <person name="Aiese Cigliano R."/>
            <person name="Sanseverino W."/>
            <person name="Barakat M."/>
            <person name="Ortet P."/>
            <person name="Marechal E."/>
            <person name="Cagnac O."/>
            <person name="Amato A."/>
        </authorList>
    </citation>
    <scope>NUCLEOTIDE SEQUENCE [LARGE SCALE GENOMIC DNA]</scope>
</reference>
<keyword evidence="4 6" id="KW-0808">Transferase</keyword>
<dbReference type="UniPathway" id="UPA00618">
    <property type="reaction ID" value="UER00672"/>
</dbReference>
<dbReference type="Gene3D" id="3.30.420.40">
    <property type="match status" value="2"/>
</dbReference>
<dbReference type="InterPro" id="IPR018483">
    <property type="entry name" value="Carb_kinase_FGGY_CS"/>
</dbReference>
<dbReference type="PANTHER" id="PTHR43095:SF5">
    <property type="entry name" value="XYLULOSE KINASE"/>
    <property type="match status" value="1"/>
</dbReference>
<evidence type="ECO:0000256" key="3">
    <source>
        <dbReference type="ARBA" id="ARBA00012099"/>
    </source>
</evidence>
<dbReference type="AlphaFoldDB" id="A0A2R5GIY1"/>
<gene>
    <name evidence="9" type="ORF">FCC1311_070662</name>
</gene>
<evidence type="ECO:0000256" key="5">
    <source>
        <dbReference type="ARBA" id="ARBA00022777"/>
    </source>
</evidence>
<dbReference type="InterPro" id="IPR018485">
    <property type="entry name" value="FGGY_C"/>
</dbReference>
<dbReference type="InParanoid" id="A0A2R5GIY1"/>
<accession>A0A2R5GIY1</accession>
<dbReference type="Pfam" id="PF00370">
    <property type="entry name" value="FGGY_N"/>
    <property type="match status" value="1"/>
</dbReference>
<dbReference type="EC" id="2.7.1.30" evidence="3"/>
<evidence type="ECO:0000256" key="4">
    <source>
        <dbReference type="ARBA" id="ARBA00022679"/>
    </source>
</evidence>
<dbReference type="Proteomes" id="UP000241890">
    <property type="component" value="Unassembled WGS sequence"/>
</dbReference>
<name>A0A2R5GIY1_9STRA</name>
<evidence type="ECO:0000259" key="8">
    <source>
        <dbReference type="Pfam" id="PF02782"/>
    </source>
</evidence>
<keyword evidence="5 6" id="KW-0418">Kinase</keyword>
<dbReference type="GO" id="GO:0004370">
    <property type="term" value="F:glycerol kinase activity"/>
    <property type="evidence" value="ECO:0007669"/>
    <property type="project" value="UniProtKB-EC"/>
</dbReference>
<dbReference type="InterPro" id="IPR000577">
    <property type="entry name" value="Carb_kinase_FGGY"/>
</dbReference>
<comment type="pathway">
    <text evidence="1">Polyol metabolism; glycerol degradation via glycerol kinase pathway; sn-glycerol 3-phosphate from glycerol: step 1/1.</text>
</comment>